<comment type="caution">
    <text evidence="1">The sequence shown here is derived from an EMBL/GenBank/DDBJ whole genome shotgun (WGS) entry which is preliminary data.</text>
</comment>
<evidence type="ECO:0000313" key="2">
    <source>
        <dbReference type="Proteomes" id="UP000789901"/>
    </source>
</evidence>
<sequence>MVKNHNYLLAPYQKKFAPSLRALSQEVLDKIKFLTQEYGLGAKAQCRYIAKNFLNQLLFE</sequence>
<keyword evidence="2" id="KW-1185">Reference proteome</keyword>
<feature type="non-terminal residue" evidence="1">
    <location>
        <position position="60"/>
    </location>
</feature>
<gene>
    <name evidence="1" type="ORF">GMARGA_LOCUS44561</name>
</gene>
<dbReference type="EMBL" id="CAJVQB010152604">
    <property type="protein sequence ID" value="CAG8855740.1"/>
    <property type="molecule type" value="Genomic_DNA"/>
</dbReference>
<dbReference type="Proteomes" id="UP000789901">
    <property type="component" value="Unassembled WGS sequence"/>
</dbReference>
<name>A0ABN7XL17_GIGMA</name>
<evidence type="ECO:0000313" key="1">
    <source>
        <dbReference type="EMBL" id="CAG8855740.1"/>
    </source>
</evidence>
<accession>A0ABN7XL17</accession>
<reference evidence="1 2" key="1">
    <citation type="submission" date="2021-06" db="EMBL/GenBank/DDBJ databases">
        <authorList>
            <person name="Kallberg Y."/>
            <person name="Tangrot J."/>
            <person name="Rosling A."/>
        </authorList>
    </citation>
    <scope>NUCLEOTIDE SEQUENCE [LARGE SCALE GENOMIC DNA]</scope>
    <source>
        <strain evidence="1 2">120-4 pot B 10/14</strain>
    </source>
</reference>
<organism evidence="1 2">
    <name type="scientific">Gigaspora margarita</name>
    <dbReference type="NCBI Taxonomy" id="4874"/>
    <lineage>
        <taxon>Eukaryota</taxon>
        <taxon>Fungi</taxon>
        <taxon>Fungi incertae sedis</taxon>
        <taxon>Mucoromycota</taxon>
        <taxon>Glomeromycotina</taxon>
        <taxon>Glomeromycetes</taxon>
        <taxon>Diversisporales</taxon>
        <taxon>Gigasporaceae</taxon>
        <taxon>Gigaspora</taxon>
    </lineage>
</organism>
<protein>
    <submittedName>
        <fullName evidence="1">18848_t:CDS:1</fullName>
    </submittedName>
</protein>
<proteinExistence type="predicted"/>